<dbReference type="PANTHER" id="PTHR43798">
    <property type="entry name" value="MONOACYLGLYCEROL LIPASE"/>
    <property type="match status" value="1"/>
</dbReference>
<reference evidence="2 3" key="1">
    <citation type="submission" date="2018-11" db="EMBL/GenBank/DDBJ databases">
        <title>Chryseotalea sanarue gen. nov., sp., nov., a member of the family Cytophagaceae, isolated from a brackish lake in Hamamatsu Japan.</title>
        <authorList>
            <person name="Maejima Y."/>
            <person name="Iino T."/>
            <person name="Muraguchi Y."/>
            <person name="Fukuda K."/>
            <person name="Ohkuma M."/>
            <person name="Moriuchi R."/>
            <person name="Dohra H."/>
            <person name="Kimbara K."/>
            <person name="Shintani M."/>
        </authorList>
    </citation>
    <scope>NUCLEOTIDE SEQUENCE [LARGE SCALE GENOMIC DNA]</scope>
    <source>
        <strain evidence="2 3">Ys</strain>
    </source>
</reference>
<dbReference type="Proteomes" id="UP000288227">
    <property type="component" value="Unassembled WGS sequence"/>
</dbReference>
<accession>A0A401U9U4</accession>
<evidence type="ECO:0000313" key="3">
    <source>
        <dbReference type="Proteomes" id="UP000288227"/>
    </source>
</evidence>
<dbReference type="InterPro" id="IPR029058">
    <property type="entry name" value="AB_hydrolase_fold"/>
</dbReference>
<proteinExistence type="predicted"/>
<feature type="domain" description="AB hydrolase-1" evidence="1">
    <location>
        <begin position="40"/>
        <end position="151"/>
    </location>
</feature>
<dbReference type="InterPro" id="IPR000073">
    <property type="entry name" value="AB_hydrolase_1"/>
</dbReference>
<sequence length="266" mass="29960">MSEKKIAKHFKEKNIAVKQDALKIDKRTQHFVTTGKEDNPTVVFVHGSPGSLSAFIDFLSDSLLLSRAHLVTIDRPGFGYSNFGKAEPSLKMQAALLQPLLELRKQHRPIILVGHSLGGPVIARMAMDYPDLVDGLIIVAGSIDPELEPNERWFRVPLATPFFSWLMPLSFKASNDEILETKKELELMLPLWKDIKCPVIILHGMKDKLVPPGNADFAKRMLTNTSVDVVLREDVNHFIPWTHPEMIQQAILQLLGQFERNGLAKQ</sequence>
<dbReference type="InterPro" id="IPR050266">
    <property type="entry name" value="AB_hydrolase_sf"/>
</dbReference>
<dbReference type="GO" id="GO:0016787">
    <property type="term" value="F:hydrolase activity"/>
    <property type="evidence" value="ECO:0007669"/>
    <property type="project" value="UniProtKB-KW"/>
</dbReference>
<protein>
    <submittedName>
        <fullName evidence="2">Alpha/beta hydrolase</fullName>
    </submittedName>
</protein>
<dbReference type="Pfam" id="PF00561">
    <property type="entry name" value="Abhydrolase_1"/>
    <property type="match status" value="1"/>
</dbReference>
<dbReference type="PANTHER" id="PTHR43798:SF33">
    <property type="entry name" value="HYDROLASE, PUTATIVE (AFU_ORTHOLOGUE AFUA_2G14860)-RELATED"/>
    <property type="match status" value="1"/>
</dbReference>
<keyword evidence="2" id="KW-0378">Hydrolase</keyword>
<gene>
    <name evidence="2" type="ORF">SanaruYs_19110</name>
</gene>
<dbReference type="SUPFAM" id="SSF53474">
    <property type="entry name" value="alpha/beta-Hydrolases"/>
    <property type="match status" value="1"/>
</dbReference>
<dbReference type="EMBL" id="BHXQ01000003">
    <property type="protein sequence ID" value="GCC51683.1"/>
    <property type="molecule type" value="Genomic_DNA"/>
</dbReference>
<name>A0A401U9U4_9BACT</name>
<dbReference type="AlphaFoldDB" id="A0A401U9U4"/>
<keyword evidence="3" id="KW-1185">Reference proteome</keyword>
<dbReference type="PRINTS" id="PR00111">
    <property type="entry name" value="ABHYDROLASE"/>
</dbReference>
<dbReference type="Gene3D" id="3.40.50.1820">
    <property type="entry name" value="alpha/beta hydrolase"/>
    <property type="match status" value="1"/>
</dbReference>
<evidence type="ECO:0000259" key="1">
    <source>
        <dbReference type="Pfam" id="PF00561"/>
    </source>
</evidence>
<evidence type="ECO:0000313" key="2">
    <source>
        <dbReference type="EMBL" id="GCC51683.1"/>
    </source>
</evidence>
<organism evidence="2 3">
    <name type="scientific">Chryseotalea sanaruensis</name>
    <dbReference type="NCBI Taxonomy" id="2482724"/>
    <lineage>
        <taxon>Bacteria</taxon>
        <taxon>Pseudomonadati</taxon>
        <taxon>Bacteroidota</taxon>
        <taxon>Cytophagia</taxon>
        <taxon>Cytophagales</taxon>
        <taxon>Chryseotaleaceae</taxon>
        <taxon>Chryseotalea</taxon>
    </lineage>
</organism>
<comment type="caution">
    <text evidence="2">The sequence shown here is derived from an EMBL/GenBank/DDBJ whole genome shotgun (WGS) entry which is preliminary data.</text>
</comment>
<dbReference type="GO" id="GO:0016020">
    <property type="term" value="C:membrane"/>
    <property type="evidence" value="ECO:0007669"/>
    <property type="project" value="TreeGrafter"/>
</dbReference>